<dbReference type="Gene3D" id="2.60.40.1970">
    <property type="entry name" value="YEATS domain"/>
    <property type="match status" value="1"/>
</dbReference>
<feature type="compositionally biased region" description="Basic and acidic residues" evidence="9">
    <location>
        <begin position="762"/>
        <end position="774"/>
    </location>
</feature>
<evidence type="ECO:0000256" key="2">
    <source>
        <dbReference type="ARBA" id="ARBA00022980"/>
    </source>
</evidence>
<dbReference type="SMART" id="SM00355">
    <property type="entry name" value="ZnF_C2H2"/>
    <property type="match status" value="2"/>
</dbReference>
<comment type="subcellular location">
    <subcellularLocation>
        <location evidence="7">Nucleus</location>
    </subcellularLocation>
</comment>
<comment type="similarity">
    <text evidence="1">Belongs to the bacterial ribosomal protein bL20 family.</text>
</comment>
<feature type="region of interest" description="Disordered" evidence="9">
    <location>
        <begin position="377"/>
        <end position="450"/>
    </location>
</feature>
<evidence type="ECO:0000256" key="4">
    <source>
        <dbReference type="ARBA" id="ARBA00023163"/>
    </source>
</evidence>
<dbReference type="InterPro" id="IPR005813">
    <property type="entry name" value="Ribosomal_bL20"/>
</dbReference>
<dbReference type="Gene3D" id="3.40.1800.20">
    <property type="match status" value="1"/>
</dbReference>
<evidence type="ECO:0000256" key="8">
    <source>
        <dbReference type="PROSITE-ProRule" id="PRU01263"/>
    </source>
</evidence>
<dbReference type="Pfam" id="PF00453">
    <property type="entry name" value="Ribosomal_L20"/>
    <property type="match status" value="1"/>
</dbReference>
<dbReference type="Gene3D" id="3.30.160.60">
    <property type="entry name" value="Classic Zinc Finger"/>
    <property type="match status" value="2"/>
</dbReference>
<feature type="compositionally biased region" description="Basic and acidic residues" evidence="9">
    <location>
        <begin position="406"/>
        <end position="416"/>
    </location>
</feature>
<dbReference type="EMBL" id="OB660307">
    <property type="protein sequence ID" value="CAD7224095.1"/>
    <property type="molecule type" value="Genomic_DNA"/>
</dbReference>
<evidence type="ECO:0000256" key="9">
    <source>
        <dbReference type="SAM" id="MobiDB-lite"/>
    </source>
</evidence>
<keyword evidence="3" id="KW-0805">Transcription regulation</keyword>
<evidence type="ECO:0000256" key="1">
    <source>
        <dbReference type="ARBA" id="ARBA00007698"/>
    </source>
</evidence>
<feature type="domain" description="ZAD" evidence="11">
    <location>
        <begin position="247"/>
        <end position="324"/>
    </location>
</feature>
<dbReference type="GO" id="GO:0019843">
    <property type="term" value="F:rRNA binding"/>
    <property type="evidence" value="ECO:0007669"/>
    <property type="project" value="InterPro"/>
</dbReference>
<gene>
    <name evidence="12" type="ORF">CTOB1V02_LOCUS2065</name>
</gene>
<evidence type="ECO:0000256" key="7">
    <source>
        <dbReference type="PROSITE-ProRule" id="PRU00376"/>
    </source>
</evidence>
<dbReference type="SMART" id="SM00868">
    <property type="entry name" value="zf-AD"/>
    <property type="match status" value="1"/>
</dbReference>
<evidence type="ECO:0000259" key="11">
    <source>
        <dbReference type="PROSITE" id="PS51915"/>
    </source>
</evidence>
<dbReference type="GO" id="GO:0003735">
    <property type="term" value="F:structural constituent of ribosome"/>
    <property type="evidence" value="ECO:0007669"/>
    <property type="project" value="InterPro"/>
</dbReference>
<keyword evidence="2" id="KW-0689">Ribosomal protein</keyword>
<dbReference type="OrthoDB" id="10251781at2759"/>
<dbReference type="GO" id="GO:0005634">
    <property type="term" value="C:nucleus"/>
    <property type="evidence" value="ECO:0007669"/>
    <property type="project" value="UniProtKB-SubCell"/>
</dbReference>
<feature type="compositionally biased region" description="Polar residues" evidence="9">
    <location>
        <begin position="572"/>
        <end position="584"/>
    </location>
</feature>
<name>A0A7R8W745_9CRUS</name>
<evidence type="ECO:0000256" key="5">
    <source>
        <dbReference type="ARBA" id="ARBA00023242"/>
    </source>
</evidence>
<dbReference type="CDD" id="cd16909">
    <property type="entry name" value="YEATS_GAS41_like"/>
    <property type="match status" value="1"/>
</dbReference>
<dbReference type="PANTHER" id="PTHR47573">
    <property type="entry name" value="PROTEIN AF-9 HOMOLOG"/>
    <property type="match status" value="1"/>
</dbReference>
<feature type="binding site" evidence="8">
    <location>
        <position position="249"/>
    </location>
    <ligand>
        <name>Zn(2+)</name>
        <dbReference type="ChEBI" id="CHEBI:29105"/>
    </ligand>
</feature>
<dbReference type="GO" id="GO:0006355">
    <property type="term" value="P:regulation of DNA-templated transcription"/>
    <property type="evidence" value="ECO:0007669"/>
    <property type="project" value="InterPro"/>
</dbReference>
<feature type="region of interest" description="Disordered" evidence="9">
    <location>
        <begin position="568"/>
        <end position="613"/>
    </location>
</feature>
<dbReference type="InterPro" id="IPR038704">
    <property type="entry name" value="YEAST_sf"/>
</dbReference>
<feature type="compositionally biased region" description="Polar residues" evidence="9">
    <location>
        <begin position="426"/>
        <end position="441"/>
    </location>
</feature>
<dbReference type="Pfam" id="PF07776">
    <property type="entry name" value="zf-AD"/>
    <property type="match status" value="1"/>
</dbReference>
<dbReference type="InterPro" id="IPR013087">
    <property type="entry name" value="Znf_C2H2_type"/>
</dbReference>
<dbReference type="GO" id="GO:1990904">
    <property type="term" value="C:ribonucleoprotein complex"/>
    <property type="evidence" value="ECO:0007669"/>
    <property type="project" value="UniProtKB-KW"/>
</dbReference>
<dbReference type="GO" id="GO:0006412">
    <property type="term" value="P:translation"/>
    <property type="evidence" value="ECO:0007669"/>
    <property type="project" value="InterPro"/>
</dbReference>
<feature type="compositionally biased region" description="Basic residues" evidence="9">
    <location>
        <begin position="394"/>
        <end position="404"/>
    </location>
</feature>
<dbReference type="InterPro" id="IPR012934">
    <property type="entry name" value="Znf_AD"/>
</dbReference>
<keyword evidence="6" id="KW-0687">Ribonucleoprotein</keyword>
<organism evidence="12">
    <name type="scientific">Cyprideis torosa</name>
    <dbReference type="NCBI Taxonomy" id="163714"/>
    <lineage>
        <taxon>Eukaryota</taxon>
        <taxon>Metazoa</taxon>
        <taxon>Ecdysozoa</taxon>
        <taxon>Arthropoda</taxon>
        <taxon>Crustacea</taxon>
        <taxon>Oligostraca</taxon>
        <taxon>Ostracoda</taxon>
        <taxon>Podocopa</taxon>
        <taxon>Podocopida</taxon>
        <taxon>Cytherocopina</taxon>
        <taxon>Cytheroidea</taxon>
        <taxon>Cytherideidae</taxon>
        <taxon>Cyprideis</taxon>
    </lineage>
</organism>
<dbReference type="AlphaFoldDB" id="A0A7R8W745"/>
<dbReference type="GO" id="GO:0008270">
    <property type="term" value="F:zinc ion binding"/>
    <property type="evidence" value="ECO:0007669"/>
    <property type="project" value="UniProtKB-UniRule"/>
</dbReference>
<keyword evidence="8" id="KW-0479">Metal-binding</keyword>
<dbReference type="Gene3D" id="1.10.1900.20">
    <property type="entry name" value="Ribosomal protein L20"/>
    <property type="match status" value="1"/>
</dbReference>
<feature type="domain" description="YEATS" evidence="10">
    <location>
        <begin position="13"/>
        <end position="162"/>
    </location>
</feature>
<keyword evidence="5 7" id="KW-0539">Nucleus</keyword>
<sequence length="788" mass="88463">MASMSFSVGDCTAGDQVEVVKKVVIGNLAYSFGQKRAEDGHTHQWTVYIKPYLNEDMSAWIRKIHFRLHDSYANRDRIVTKPPYEVTETGWGEFEVAIKVYFQGAKPGQDKPVTFHHLLRLFPHLYSVEVNLNNRRSICTESYDEIVFTRPSSLLKELLATTRPVTHAPYHHHVDFEQKERDSLASIDAVRRIIQSDLAAARSRAIEYLTTMKESESLLGQEEESTPSAATTAAMVDNNPGFTFPPAVCRLCGETTESPLPFFADGRDSLASSCLRFLPASVTKGWNIFDKLPKSVCHRCIQKVEEVRQFLQQITDVQERFKASLRENGISPDMDPADCPQMKVETCEDNLNGLDADSMDMGSAPYCEVKLSFPDETEEGTEDHVLTTPSVPRAARRGRRKGTVPRKLDSADKDDIGDGELDDSCGPQSETENAMSDTTSDAKPKSPGSIPCNNCDTTVRNFTELNRHYELSHAELTGASIKAKCPQCKKGVESSKWKEHKKSHRNRKRVMDACIYCGKLRPRKQMKRHLLIHTGTKTFHCGSCSRSFFLAVSGLQKTAVGEIEDMPDESASMASPSQFMSPMSSVGGVSEDGGPSGHPHHPHHHPHPGGMSMSSSGSNSVCCRLSRFEWAEMVFLTTTLFNQLRKGLRPDKFWKRRHVFRFSQAYYGRAWNVYSIAQACLLRSLQKDTVGRRIRSAQLRYLDEGRIQAATREHGMEVHDFREGLGRSHIVLGTRMLQTLAIQEPRTFQSLVALSRERLKEEGMLPKDQERDPDPDGNTVITRGLLGS</sequence>
<keyword evidence="8" id="KW-0862">Zinc</keyword>
<dbReference type="PROSITE" id="PS51915">
    <property type="entry name" value="ZAD"/>
    <property type="match status" value="1"/>
</dbReference>
<proteinExistence type="inferred from homology"/>
<evidence type="ECO:0000256" key="3">
    <source>
        <dbReference type="ARBA" id="ARBA00023015"/>
    </source>
</evidence>
<evidence type="ECO:0000313" key="12">
    <source>
        <dbReference type="EMBL" id="CAD7224095.1"/>
    </source>
</evidence>
<evidence type="ECO:0000259" key="10">
    <source>
        <dbReference type="PROSITE" id="PS51037"/>
    </source>
</evidence>
<feature type="binding site" evidence="8">
    <location>
        <position position="300"/>
    </location>
    <ligand>
        <name>Zn(2+)</name>
        <dbReference type="ChEBI" id="CHEBI:29105"/>
    </ligand>
</feature>
<keyword evidence="4" id="KW-0804">Transcription</keyword>
<feature type="binding site" evidence="8">
    <location>
        <position position="297"/>
    </location>
    <ligand>
        <name>Zn(2+)</name>
        <dbReference type="ChEBI" id="CHEBI:29105"/>
    </ligand>
</feature>
<feature type="binding site" evidence="8">
    <location>
        <position position="252"/>
    </location>
    <ligand>
        <name>Zn(2+)</name>
        <dbReference type="ChEBI" id="CHEBI:29105"/>
    </ligand>
</feature>
<keyword evidence="8" id="KW-0863">Zinc-finger</keyword>
<feature type="compositionally biased region" description="Basic residues" evidence="9">
    <location>
        <begin position="598"/>
        <end position="607"/>
    </location>
</feature>
<dbReference type="PANTHER" id="PTHR47573:SF1">
    <property type="entry name" value="PROTEIN AF-9 HOMOLOG"/>
    <property type="match status" value="1"/>
</dbReference>
<dbReference type="InterPro" id="IPR055129">
    <property type="entry name" value="YEATS_dom"/>
</dbReference>
<dbReference type="InterPro" id="IPR035566">
    <property type="entry name" value="Ribosomal_protein_bL20_C"/>
</dbReference>
<dbReference type="Pfam" id="PF03366">
    <property type="entry name" value="YEATS"/>
    <property type="match status" value="1"/>
</dbReference>
<evidence type="ECO:0000256" key="6">
    <source>
        <dbReference type="ARBA" id="ARBA00023274"/>
    </source>
</evidence>
<reference evidence="12" key="1">
    <citation type="submission" date="2020-11" db="EMBL/GenBank/DDBJ databases">
        <authorList>
            <person name="Tran Van P."/>
        </authorList>
    </citation>
    <scope>NUCLEOTIDE SEQUENCE</scope>
</reference>
<dbReference type="PROSITE" id="PS00028">
    <property type="entry name" value="ZINC_FINGER_C2H2_1"/>
    <property type="match status" value="1"/>
</dbReference>
<protein>
    <submittedName>
        <fullName evidence="12">Uncharacterized protein</fullName>
    </submittedName>
</protein>
<feature type="region of interest" description="Disordered" evidence="9">
    <location>
        <begin position="762"/>
        <end position="788"/>
    </location>
</feature>
<accession>A0A7R8W745</accession>
<dbReference type="SUPFAM" id="SSF74731">
    <property type="entry name" value="Ribosomal protein L20"/>
    <property type="match status" value="1"/>
</dbReference>
<dbReference type="GO" id="GO:0005840">
    <property type="term" value="C:ribosome"/>
    <property type="evidence" value="ECO:0007669"/>
    <property type="project" value="UniProtKB-KW"/>
</dbReference>
<dbReference type="PROSITE" id="PS51037">
    <property type="entry name" value="YEATS"/>
    <property type="match status" value="1"/>
</dbReference>
<dbReference type="InterPro" id="IPR005033">
    <property type="entry name" value="YEATS"/>
</dbReference>
<dbReference type="SUPFAM" id="SSF57716">
    <property type="entry name" value="Glucocorticoid receptor-like (DNA-binding domain)"/>
    <property type="match status" value="1"/>
</dbReference>